<accession>A0A841R304</accession>
<evidence type="ECO:0000313" key="1">
    <source>
        <dbReference type="EMBL" id="MBB6476982.1"/>
    </source>
</evidence>
<name>A0A841R304_9FIRM</name>
<proteinExistence type="predicted"/>
<protein>
    <submittedName>
        <fullName evidence="1">Uncharacterized protein</fullName>
    </submittedName>
</protein>
<dbReference type="GeneID" id="93485293"/>
<gene>
    <name evidence="1" type="ORF">HNR45_000004</name>
</gene>
<keyword evidence="2" id="KW-1185">Reference proteome</keyword>
<dbReference type="RefSeq" id="WP_159822200.1">
    <property type="nucleotide sequence ID" value="NZ_CABWNB010000001.1"/>
</dbReference>
<evidence type="ECO:0000313" key="2">
    <source>
        <dbReference type="Proteomes" id="UP000591941"/>
    </source>
</evidence>
<comment type="caution">
    <text evidence="1">The sequence shown here is derived from an EMBL/GenBank/DDBJ whole genome shotgun (WGS) entry which is preliminary data.</text>
</comment>
<dbReference type="Proteomes" id="UP000591941">
    <property type="component" value="Unassembled WGS sequence"/>
</dbReference>
<dbReference type="AlphaFoldDB" id="A0A841R304"/>
<organism evidence="1 2">
    <name type="scientific">Negativicoccus succinicivorans</name>
    <dbReference type="NCBI Taxonomy" id="620903"/>
    <lineage>
        <taxon>Bacteria</taxon>
        <taxon>Bacillati</taxon>
        <taxon>Bacillota</taxon>
        <taxon>Negativicutes</taxon>
        <taxon>Veillonellales</taxon>
        <taxon>Veillonellaceae</taxon>
        <taxon>Negativicoccus</taxon>
    </lineage>
</organism>
<sequence>MTKNKGKTLAGEIQYIADFYVDMHENKAAYGYGNRDIEKDFAEDIMRAVNRWLTEKYGNPKHVLNKLVEILIDKDVVTLFMETRRLEKQLGGVQKGKDYEKAD</sequence>
<reference evidence="1 2" key="1">
    <citation type="submission" date="2020-08" db="EMBL/GenBank/DDBJ databases">
        <title>Genomic Encyclopedia of Type Strains, Phase IV (KMG-IV): sequencing the most valuable type-strain genomes for metagenomic binning, comparative biology and taxonomic classification.</title>
        <authorList>
            <person name="Goeker M."/>
        </authorList>
    </citation>
    <scope>NUCLEOTIDE SEQUENCE [LARGE SCALE GENOMIC DNA]</scope>
    <source>
        <strain evidence="1 2">DSM 21255</strain>
    </source>
</reference>
<dbReference type="EMBL" id="JACHHI010000001">
    <property type="protein sequence ID" value="MBB6476982.1"/>
    <property type="molecule type" value="Genomic_DNA"/>
</dbReference>